<dbReference type="RefSeq" id="WP_129176584.1">
    <property type="nucleotide sequence ID" value="NZ_JACCBI010000001.1"/>
</dbReference>
<dbReference type="Proteomes" id="UP000292686">
    <property type="component" value="Unassembled WGS sequence"/>
</dbReference>
<organism evidence="2 3">
    <name type="scientific">Agromyces atrinae</name>
    <dbReference type="NCBI Taxonomy" id="592376"/>
    <lineage>
        <taxon>Bacteria</taxon>
        <taxon>Bacillati</taxon>
        <taxon>Actinomycetota</taxon>
        <taxon>Actinomycetes</taxon>
        <taxon>Micrococcales</taxon>
        <taxon>Microbacteriaceae</taxon>
        <taxon>Agromyces</taxon>
    </lineage>
</organism>
<accession>A0A4Q2M5M5</accession>
<evidence type="ECO:0000313" key="1">
    <source>
        <dbReference type="EMBL" id="NYD65695.1"/>
    </source>
</evidence>
<dbReference type="AlphaFoldDB" id="A0A4Q2M5M5"/>
<dbReference type="Gene3D" id="3.30.1310.10">
    <property type="entry name" value="Nucleoid-associated protein YbaB-like domain"/>
    <property type="match status" value="1"/>
</dbReference>
<dbReference type="GO" id="GO:0003677">
    <property type="term" value="F:DNA binding"/>
    <property type="evidence" value="ECO:0007669"/>
    <property type="project" value="UniProtKB-KW"/>
</dbReference>
<evidence type="ECO:0000313" key="3">
    <source>
        <dbReference type="Proteomes" id="UP000292686"/>
    </source>
</evidence>
<reference evidence="2 3" key="1">
    <citation type="submission" date="2019-01" db="EMBL/GenBank/DDBJ databases">
        <title>Agromyces.</title>
        <authorList>
            <person name="Li J."/>
        </authorList>
    </citation>
    <scope>NUCLEOTIDE SEQUENCE [LARGE SCALE GENOMIC DNA]</scope>
    <source>
        <strain evidence="2 3">DSM 23870</strain>
    </source>
</reference>
<keyword evidence="3" id="KW-1185">Reference proteome</keyword>
<dbReference type="EMBL" id="JACCBI010000001">
    <property type="protein sequence ID" value="NYD65695.1"/>
    <property type="molecule type" value="Genomic_DNA"/>
</dbReference>
<evidence type="ECO:0000313" key="4">
    <source>
        <dbReference type="Proteomes" id="UP000581087"/>
    </source>
</evidence>
<evidence type="ECO:0000313" key="2">
    <source>
        <dbReference type="EMBL" id="RXZ85493.1"/>
    </source>
</evidence>
<dbReference type="InterPro" id="IPR036894">
    <property type="entry name" value="YbaB-like_sf"/>
</dbReference>
<dbReference type="EMBL" id="SDPM01000009">
    <property type="protein sequence ID" value="RXZ85493.1"/>
    <property type="molecule type" value="Genomic_DNA"/>
</dbReference>
<protein>
    <submittedName>
        <fullName evidence="1">DNA-binding protein YbaB</fullName>
    </submittedName>
</protein>
<name>A0A4Q2M5M5_9MICO</name>
<keyword evidence="1" id="KW-0238">DNA-binding</keyword>
<proteinExistence type="predicted"/>
<comment type="caution">
    <text evidence="2">The sequence shown here is derived from an EMBL/GenBank/DDBJ whole genome shotgun (WGS) entry which is preliminary data.</text>
</comment>
<sequence length="234" mass="26215">MNSSSLARLQEISERASGLRRTFDDLKAAWPEGAEFRGSDASGALTVTISSKGDVVQVDLAGDWQKRIDERSLARAINEAVGAASVPLADQWLDDLDEQGVEEAPRASSRPRLTLEEYRRRYGTPHSLEDLAPAFDRLAAARAEYDRSQVQLRQLAGHERFESPRGFFRVTRSRANLLALEYEKGDFTFRSTDEVQREIVASLDEIRRRAAEEQAEFDASFPALAAIRAEDAER</sequence>
<dbReference type="Proteomes" id="UP000581087">
    <property type="component" value="Unassembled WGS sequence"/>
</dbReference>
<reference evidence="1 4" key="2">
    <citation type="submission" date="2020-07" db="EMBL/GenBank/DDBJ databases">
        <title>Sequencing the genomes of 1000 actinobacteria strains.</title>
        <authorList>
            <person name="Klenk H.-P."/>
        </authorList>
    </citation>
    <scope>NUCLEOTIDE SEQUENCE [LARGE SCALE GENOMIC DNA]</scope>
    <source>
        <strain evidence="1 4">DSM 23870</strain>
    </source>
</reference>
<dbReference type="OrthoDB" id="3697557at2"/>
<gene>
    <name evidence="1" type="ORF">BJ972_000214</name>
    <name evidence="2" type="ORF">ESP50_14915</name>
</gene>